<organism evidence="7 8">
    <name type="scientific">Moniliophthora roreri</name>
    <name type="common">Frosty pod rot fungus</name>
    <name type="synonym">Monilia roreri</name>
    <dbReference type="NCBI Taxonomy" id="221103"/>
    <lineage>
        <taxon>Eukaryota</taxon>
        <taxon>Fungi</taxon>
        <taxon>Dikarya</taxon>
        <taxon>Basidiomycota</taxon>
        <taxon>Agaricomycotina</taxon>
        <taxon>Agaricomycetes</taxon>
        <taxon>Agaricomycetidae</taxon>
        <taxon>Agaricales</taxon>
        <taxon>Marasmiineae</taxon>
        <taxon>Marasmiaceae</taxon>
        <taxon>Moniliophthora</taxon>
    </lineage>
</organism>
<evidence type="ECO:0000313" key="7">
    <source>
        <dbReference type="EMBL" id="KTB28341.1"/>
    </source>
</evidence>
<dbReference type="PANTHER" id="PTHR24103">
    <property type="entry name" value="E3 UBIQUITIN-PROTEIN LIGASE TRIM"/>
    <property type="match status" value="1"/>
</dbReference>
<feature type="compositionally biased region" description="Low complexity" evidence="5">
    <location>
        <begin position="301"/>
        <end position="312"/>
    </location>
</feature>
<feature type="domain" description="RING-type" evidence="6">
    <location>
        <begin position="15"/>
        <end position="65"/>
    </location>
</feature>
<dbReference type="Pfam" id="PF13445">
    <property type="entry name" value="zf-RING_UBOX"/>
    <property type="match status" value="1"/>
</dbReference>
<dbReference type="InterPro" id="IPR001841">
    <property type="entry name" value="Znf_RING"/>
</dbReference>
<dbReference type="PROSITE" id="PS50089">
    <property type="entry name" value="ZF_RING_2"/>
    <property type="match status" value="1"/>
</dbReference>
<feature type="compositionally biased region" description="Polar residues" evidence="5">
    <location>
        <begin position="341"/>
        <end position="351"/>
    </location>
</feature>
<keyword evidence="3" id="KW-0862">Zinc</keyword>
<dbReference type="Gene3D" id="3.30.40.10">
    <property type="entry name" value="Zinc/RING finger domain, C3HC4 (zinc finger)"/>
    <property type="match status" value="1"/>
</dbReference>
<dbReference type="SUPFAM" id="SSF57850">
    <property type="entry name" value="RING/U-box"/>
    <property type="match status" value="1"/>
</dbReference>
<sequence length="392" mass="44363">MDSQAPWDHLIRVQCPICLDYFKLPTKAEDDFVTFPCRHGICKKCLAESHKNTQRRNRPACFVCRQPYRQEEAHHLYLTIEDAKIVSINTTVEKMSEMGAESKLISVKTAGDRIRRASETLSCHEDTAKDLLRAVDEFRERIIPVFGKVGAQANEILRLKEDLQKANQENAQFKRLAASSQAKDQKLAELHAELEGTRTISNQALEHAERASNEIQQLRAQSDRYGQKVKEQEHEITRLKGLLEQHNKQASYAGRAQKSKIKGLKDELARLKQSEQEQESLSLHDEKFQGQLRTPSPSSPSPLNSPSHSPSSHTTIHHDKENTHIRPRLDYEGMPAPGFSSDWSMGNTGPNPRTLKRKLSSTKPSSLPIPLDRKGQPTVAVRLGPKRSRRAP</sequence>
<evidence type="ECO:0000259" key="6">
    <source>
        <dbReference type="PROSITE" id="PS50089"/>
    </source>
</evidence>
<keyword evidence="1" id="KW-0479">Metal-binding</keyword>
<protein>
    <recommendedName>
        <fullName evidence="6">RING-type domain-containing protein</fullName>
    </recommendedName>
</protein>
<feature type="compositionally biased region" description="Basic and acidic residues" evidence="5">
    <location>
        <begin position="316"/>
        <end position="331"/>
    </location>
</feature>
<dbReference type="EMBL" id="LATX01002485">
    <property type="protein sequence ID" value="KTB28341.1"/>
    <property type="molecule type" value="Genomic_DNA"/>
</dbReference>
<dbReference type="PROSITE" id="PS00518">
    <property type="entry name" value="ZF_RING_1"/>
    <property type="match status" value="1"/>
</dbReference>
<feature type="region of interest" description="Disordered" evidence="5">
    <location>
        <begin position="272"/>
        <end position="392"/>
    </location>
</feature>
<evidence type="ECO:0000256" key="1">
    <source>
        <dbReference type="ARBA" id="ARBA00022723"/>
    </source>
</evidence>
<proteinExistence type="predicted"/>
<dbReference type="AlphaFoldDB" id="A0A0W0EWG4"/>
<evidence type="ECO:0000256" key="5">
    <source>
        <dbReference type="SAM" id="MobiDB-lite"/>
    </source>
</evidence>
<dbReference type="InterPro" id="IPR027370">
    <property type="entry name" value="Znf-RING_euk"/>
</dbReference>
<evidence type="ECO:0000256" key="2">
    <source>
        <dbReference type="ARBA" id="ARBA00022771"/>
    </source>
</evidence>
<dbReference type="SMART" id="SM00184">
    <property type="entry name" value="RING"/>
    <property type="match status" value="1"/>
</dbReference>
<dbReference type="eggNOG" id="ENOG502T2TC">
    <property type="taxonomic scope" value="Eukaryota"/>
</dbReference>
<evidence type="ECO:0000256" key="3">
    <source>
        <dbReference type="ARBA" id="ARBA00022833"/>
    </source>
</evidence>
<evidence type="ECO:0000313" key="8">
    <source>
        <dbReference type="Proteomes" id="UP000054988"/>
    </source>
</evidence>
<keyword evidence="2 4" id="KW-0863">Zinc-finger</keyword>
<dbReference type="InterPro" id="IPR013083">
    <property type="entry name" value="Znf_RING/FYVE/PHD"/>
</dbReference>
<evidence type="ECO:0000256" key="4">
    <source>
        <dbReference type="PROSITE-ProRule" id="PRU00175"/>
    </source>
</evidence>
<comment type="caution">
    <text evidence="7">The sequence shown here is derived from an EMBL/GenBank/DDBJ whole genome shotgun (WGS) entry which is preliminary data.</text>
</comment>
<name>A0A0W0EWG4_MONRR</name>
<dbReference type="GO" id="GO:0008270">
    <property type="term" value="F:zinc ion binding"/>
    <property type="evidence" value="ECO:0007669"/>
    <property type="project" value="UniProtKB-KW"/>
</dbReference>
<reference evidence="7 8" key="1">
    <citation type="submission" date="2015-12" db="EMBL/GenBank/DDBJ databases">
        <title>Draft genome sequence of Moniliophthora roreri, the causal agent of frosty pod rot of cacao.</title>
        <authorList>
            <person name="Aime M.C."/>
            <person name="Diaz-Valderrama J.R."/>
            <person name="Kijpornyongpan T."/>
            <person name="Phillips-Mora W."/>
        </authorList>
    </citation>
    <scope>NUCLEOTIDE SEQUENCE [LARGE SCALE GENOMIC DNA]</scope>
    <source>
        <strain evidence="7 8">MCA 2952</strain>
    </source>
</reference>
<accession>A0A0W0EWG4</accession>
<dbReference type="InterPro" id="IPR050143">
    <property type="entry name" value="TRIM/RBCC"/>
</dbReference>
<gene>
    <name evidence="7" type="ORF">WG66_19095</name>
</gene>
<dbReference type="Proteomes" id="UP000054988">
    <property type="component" value="Unassembled WGS sequence"/>
</dbReference>
<dbReference type="InterPro" id="IPR017907">
    <property type="entry name" value="Znf_RING_CS"/>
</dbReference>